<evidence type="ECO:0000256" key="2">
    <source>
        <dbReference type="SAM" id="Phobius"/>
    </source>
</evidence>
<dbReference type="AlphaFoldDB" id="A0A4Y2HWC5"/>
<keyword evidence="2" id="KW-1133">Transmembrane helix</keyword>
<dbReference type="EMBL" id="BGPR01002215">
    <property type="protein sequence ID" value="GBM69824.1"/>
    <property type="molecule type" value="Genomic_DNA"/>
</dbReference>
<keyword evidence="2" id="KW-0812">Transmembrane</keyword>
<proteinExistence type="predicted"/>
<keyword evidence="4" id="KW-1185">Reference proteome</keyword>
<feature type="transmembrane region" description="Helical" evidence="2">
    <location>
        <begin position="19"/>
        <end position="40"/>
    </location>
</feature>
<reference evidence="3 4" key="1">
    <citation type="journal article" date="2019" name="Sci. Rep.">
        <title>Orb-weaving spider Araneus ventricosus genome elucidates the spidroin gene catalogue.</title>
        <authorList>
            <person name="Kono N."/>
            <person name="Nakamura H."/>
            <person name="Ohtoshi R."/>
            <person name="Moran D.A.P."/>
            <person name="Shinohara A."/>
            <person name="Yoshida Y."/>
            <person name="Fujiwara M."/>
            <person name="Mori M."/>
            <person name="Tomita M."/>
            <person name="Arakawa K."/>
        </authorList>
    </citation>
    <scope>NUCLEOTIDE SEQUENCE [LARGE SCALE GENOMIC DNA]</scope>
</reference>
<protein>
    <submittedName>
        <fullName evidence="3">Uncharacterized protein</fullName>
    </submittedName>
</protein>
<feature type="compositionally biased region" description="Polar residues" evidence="1">
    <location>
        <begin position="106"/>
        <end position="120"/>
    </location>
</feature>
<dbReference type="Proteomes" id="UP000499080">
    <property type="component" value="Unassembled WGS sequence"/>
</dbReference>
<evidence type="ECO:0000313" key="3">
    <source>
        <dbReference type="EMBL" id="GBM69824.1"/>
    </source>
</evidence>
<keyword evidence="2" id="KW-0472">Membrane</keyword>
<gene>
    <name evidence="3" type="ORF">AVEN_224745_1</name>
</gene>
<name>A0A4Y2HWC5_ARAVE</name>
<comment type="caution">
    <text evidence="3">The sequence shown here is derived from an EMBL/GenBank/DDBJ whole genome shotgun (WGS) entry which is preliminary data.</text>
</comment>
<feature type="region of interest" description="Disordered" evidence="1">
    <location>
        <begin position="96"/>
        <end position="120"/>
    </location>
</feature>
<accession>A0A4Y2HWC5</accession>
<organism evidence="3 4">
    <name type="scientific">Araneus ventricosus</name>
    <name type="common">Orbweaver spider</name>
    <name type="synonym">Epeira ventricosa</name>
    <dbReference type="NCBI Taxonomy" id="182803"/>
    <lineage>
        <taxon>Eukaryota</taxon>
        <taxon>Metazoa</taxon>
        <taxon>Ecdysozoa</taxon>
        <taxon>Arthropoda</taxon>
        <taxon>Chelicerata</taxon>
        <taxon>Arachnida</taxon>
        <taxon>Araneae</taxon>
        <taxon>Araneomorphae</taxon>
        <taxon>Entelegynae</taxon>
        <taxon>Araneoidea</taxon>
        <taxon>Araneidae</taxon>
        <taxon>Araneus</taxon>
    </lineage>
</organism>
<evidence type="ECO:0000313" key="4">
    <source>
        <dbReference type="Proteomes" id="UP000499080"/>
    </source>
</evidence>
<evidence type="ECO:0000256" key="1">
    <source>
        <dbReference type="SAM" id="MobiDB-lite"/>
    </source>
</evidence>
<sequence length="120" mass="13798">MSGINRTCVPHLTNSQPTIFNLLIFLLLFSHRNSLVFDVMRNQQKEKHLITFYDFQRGTSQKTHPISQPPSLLWGVTCCFESRNISHIPLKRSWHADLEDGGSYDPSESQTITSARSQKH</sequence>